<feature type="region of interest" description="Disordered" evidence="9">
    <location>
        <begin position="345"/>
        <end position="364"/>
    </location>
</feature>
<evidence type="ECO:0000313" key="12">
    <source>
        <dbReference type="Proteomes" id="UP000678499"/>
    </source>
</evidence>
<dbReference type="PROSITE" id="PS51790">
    <property type="entry name" value="MSRB"/>
    <property type="match status" value="1"/>
</dbReference>
<feature type="domain" description="MsrB" evidence="10">
    <location>
        <begin position="181"/>
        <end position="316"/>
    </location>
</feature>
<feature type="compositionally biased region" description="Polar residues" evidence="9">
    <location>
        <begin position="349"/>
        <end position="359"/>
    </location>
</feature>
<dbReference type="Gene3D" id="2.170.150.20">
    <property type="entry name" value="Peptide methionine sulfoxide reductase"/>
    <property type="match status" value="1"/>
</dbReference>
<keyword evidence="5" id="KW-0862">Zinc</keyword>
<name>A0A7R9BPZ7_9CRUS</name>
<accession>A0A7R9BPZ7</accession>
<dbReference type="EMBL" id="OA883221">
    <property type="protein sequence ID" value="CAD7278300.1"/>
    <property type="molecule type" value="Genomic_DNA"/>
</dbReference>
<feature type="region of interest" description="Disordered" evidence="9">
    <location>
        <begin position="372"/>
        <end position="393"/>
    </location>
</feature>
<dbReference type="InterPro" id="IPR002579">
    <property type="entry name" value="Met_Sox_Rdtase_MsrB_dom"/>
</dbReference>
<gene>
    <name evidence="11" type="ORF">NMOB1V02_LOCUS6008</name>
</gene>
<dbReference type="GO" id="GO:0033743">
    <property type="term" value="F:peptide-methionine (R)-S-oxide reductase activity"/>
    <property type="evidence" value="ECO:0007669"/>
    <property type="project" value="UniProtKB-EC"/>
</dbReference>
<dbReference type="FunFam" id="2.170.150.20:FF:000001">
    <property type="entry name" value="Peptide methionine sulfoxide reductase MsrB"/>
    <property type="match status" value="1"/>
</dbReference>
<evidence type="ECO:0000259" key="10">
    <source>
        <dbReference type="PROSITE" id="PS51790"/>
    </source>
</evidence>
<evidence type="ECO:0000256" key="1">
    <source>
        <dbReference type="ARBA" id="ARBA00001947"/>
    </source>
</evidence>
<dbReference type="Proteomes" id="UP000678499">
    <property type="component" value="Unassembled WGS sequence"/>
</dbReference>
<keyword evidence="12" id="KW-1185">Reference proteome</keyword>
<proteinExistence type="inferred from homology"/>
<dbReference type="GO" id="GO:0030091">
    <property type="term" value="P:protein repair"/>
    <property type="evidence" value="ECO:0007669"/>
    <property type="project" value="InterPro"/>
</dbReference>
<feature type="region of interest" description="Disordered" evidence="9">
    <location>
        <begin position="1"/>
        <end position="79"/>
    </location>
</feature>
<evidence type="ECO:0000256" key="6">
    <source>
        <dbReference type="ARBA" id="ARBA00023002"/>
    </source>
</evidence>
<keyword evidence="6" id="KW-0560">Oxidoreductase</keyword>
<dbReference type="InterPro" id="IPR011057">
    <property type="entry name" value="Mss4-like_sf"/>
</dbReference>
<comment type="catalytic activity">
    <reaction evidence="7">
        <text>L-methionyl-[protein] + [thioredoxin]-disulfide + H2O = L-methionyl-(R)-S-oxide-[protein] + [thioredoxin]-dithiol</text>
        <dbReference type="Rhea" id="RHEA:24164"/>
        <dbReference type="Rhea" id="RHEA-COMP:10698"/>
        <dbReference type="Rhea" id="RHEA-COMP:10700"/>
        <dbReference type="Rhea" id="RHEA-COMP:12313"/>
        <dbReference type="Rhea" id="RHEA-COMP:12314"/>
        <dbReference type="ChEBI" id="CHEBI:15377"/>
        <dbReference type="ChEBI" id="CHEBI:16044"/>
        <dbReference type="ChEBI" id="CHEBI:29950"/>
        <dbReference type="ChEBI" id="CHEBI:45764"/>
        <dbReference type="ChEBI" id="CHEBI:50058"/>
        <dbReference type="EC" id="1.8.4.12"/>
    </reaction>
</comment>
<organism evidence="11">
    <name type="scientific">Notodromas monacha</name>
    <dbReference type="NCBI Taxonomy" id="399045"/>
    <lineage>
        <taxon>Eukaryota</taxon>
        <taxon>Metazoa</taxon>
        <taxon>Ecdysozoa</taxon>
        <taxon>Arthropoda</taxon>
        <taxon>Crustacea</taxon>
        <taxon>Oligostraca</taxon>
        <taxon>Ostracoda</taxon>
        <taxon>Podocopa</taxon>
        <taxon>Podocopida</taxon>
        <taxon>Cypridocopina</taxon>
        <taxon>Cypridoidea</taxon>
        <taxon>Cyprididae</taxon>
        <taxon>Notodromas</taxon>
    </lineage>
</organism>
<sequence length="494" mass="54070">MVERRRRRRLFQRRRRDHARVMRISGSPADVGQSSGGAGKGGESGGGGGGKGEPAGTACFRLRADPTTSTKAGEKQGEGEKRVAVIIIRHKPAAAEFSPTRDFTVESRGGRRRRTDDDDDDDDTCGEGATAVKSVEGDGSVVDERYTDSELFSVTVLEIWKRRTMLKSKKKPDEPSVVIPKADLKKRLTAIQYKVTQDKGTERAFTGPFYKSKDPGIYSCICCGKNLFSSTHKYDSGSGWPAFSNVMDEKAVRLRKDTSGVGANLLLLLKNPSGIIRTEVTCTACHAHLGHVFDDGPQPTGKRYCVNSAALSFESKPELASVALVDDKPAEFNGCALDDVDDCKPVESPTEQTSPTVRESAQEARKRYLADLEASQSASPWNNEENRVCRHGNRGKGVPKSYTLDFSQLETSADSGYDEFLNGSPSLNLVEKRTTQLKNSAEKAAGGTWESRREAKYDFCGMGNPITWRCDGLVQQRKEKLFNACKTNASVPET</sequence>
<dbReference type="NCBIfam" id="TIGR00357">
    <property type="entry name" value="peptide-methionine (R)-S-oxide reductase MsrB"/>
    <property type="match status" value="1"/>
</dbReference>
<dbReference type="PANTHER" id="PTHR10173">
    <property type="entry name" value="METHIONINE SULFOXIDE REDUCTASE"/>
    <property type="match status" value="1"/>
</dbReference>
<evidence type="ECO:0000256" key="9">
    <source>
        <dbReference type="SAM" id="MobiDB-lite"/>
    </source>
</evidence>
<dbReference type="GO" id="GO:0006979">
    <property type="term" value="P:response to oxidative stress"/>
    <property type="evidence" value="ECO:0007669"/>
    <property type="project" value="InterPro"/>
</dbReference>
<evidence type="ECO:0000313" key="11">
    <source>
        <dbReference type="EMBL" id="CAD7278300.1"/>
    </source>
</evidence>
<comment type="cofactor">
    <cofactor evidence="1">
        <name>Zn(2+)</name>
        <dbReference type="ChEBI" id="CHEBI:29105"/>
    </cofactor>
</comment>
<dbReference type="OrthoDB" id="44061at2759"/>
<feature type="compositionally biased region" description="Basic residues" evidence="9">
    <location>
        <begin position="1"/>
        <end position="18"/>
    </location>
</feature>
<dbReference type="GO" id="GO:0005737">
    <property type="term" value="C:cytoplasm"/>
    <property type="evidence" value="ECO:0007669"/>
    <property type="project" value="TreeGrafter"/>
</dbReference>
<dbReference type="InterPro" id="IPR028427">
    <property type="entry name" value="Met_Sox_Rdtase_MsrB"/>
</dbReference>
<dbReference type="PANTHER" id="PTHR10173:SF52">
    <property type="entry name" value="METHIONINE-R-SULFOXIDE REDUCTASE B1"/>
    <property type="match status" value="1"/>
</dbReference>
<evidence type="ECO:0000256" key="8">
    <source>
        <dbReference type="ARBA" id="ARBA00067474"/>
    </source>
</evidence>
<dbReference type="Pfam" id="PF01641">
    <property type="entry name" value="SelR"/>
    <property type="match status" value="1"/>
</dbReference>
<dbReference type="AlphaFoldDB" id="A0A7R9BPZ7"/>
<keyword evidence="4" id="KW-0479">Metal-binding</keyword>
<reference evidence="11" key="1">
    <citation type="submission" date="2020-11" db="EMBL/GenBank/DDBJ databases">
        <authorList>
            <person name="Tran Van P."/>
        </authorList>
    </citation>
    <scope>NUCLEOTIDE SEQUENCE</scope>
</reference>
<evidence type="ECO:0000256" key="2">
    <source>
        <dbReference type="ARBA" id="ARBA00007174"/>
    </source>
</evidence>
<feature type="region of interest" description="Disordered" evidence="9">
    <location>
        <begin position="97"/>
        <end position="133"/>
    </location>
</feature>
<evidence type="ECO:0000256" key="5">
    <source>
        <dbReference type="ARBA" id="ARBA00022833"/>
    </source>
</evidence>
<feature type="compositionally biased region" description="Gly residues" evidence="9">
    <location>
        <begin position="34"/>
        <end position="53"/>
    </location>
</feature>
<comment type="similarity">
    <text evidence="2">Belongs to the MsrB Met sulfoxide reductase family.</text>
</comment>
<evidence type="ECO:0000256" key="3">
    <source>
        <dbReference type="ARBA" id="ARBA00012499"/>
    </source>
</evidence>
<feature type="compositionally biased region" description="Polar residues" evidence="9">
    <location>
        <begin position="374"/>
        <end position="383"/>
    </location>
</feature>
<dbReference type="GO" id="GO:0046872">
    <property type="term" value="F:metal ion binding"/>
    <property type="evidence" value="ECO:0007669"/>
    <property type="project" value="UniProtKB-KW"/>
</dbReference>
<dbReference type="SUPFAM" id="SSF51316">
    <property type="entry name" value="Mss4-like"/>
    <property type="match status" value="1"/>
</dbReference>
<dbReference type="EMBL" id="CAJPEX010001184">
    <property type="protein sequence ID" value="CAG0918452.1"/>
    <property type="molecule type" value="Genomic_DNA"/>
</dbReference>
<evidence type="ECO:0000256" key="4">
    <source>
        <dbReference type="ARBA" id="ARBA00022723"/>
    </source>
</evidence>
<evidence type="ECO:0000256" key="7">
    <source>
        <dbReference type="ARBA" id="ARBA00048488"/>
    </source>
</evidence>
<dbReference type="EC" id="1.8.4.12" evidence="3"/>
<protein>
    <recommendedName>
        <fullName evidence="8">Peptide methionine sulfoxide reductase B1, chloroplastic</fullName>
        <ecNumber evidence="3">1.8.4.12</ecNumber>
    </recommendedName>
</protein>